<reference evidence="1 2" key="1">
    <citation type="submission" date="2016-12" db="EMBL/GenBank/DDBJ databases">
        <title>The draft genome sequence of Actinophytocola xinjiangensis.</title>
        <authorList>
            <person name="Wang W."/>
            <person name="Yuan L."/>
        </authorList>
    </citation>
    <scope>NUCLEOTIDE SEQUENCE [LARGE SCALE GENOMIC DNA]</scope>
    <source>
        <strain evidence="1 2">CGMCC 4.4663</strain>
    </source>
</reference>
<keyword evidence="2" id="KW-1185">Reference proteome</keyword>
<dbReference type="Pfam" id="PF06224">
    <property type="entry name" value="AlkZ-like"/>
    <property type="match status" value="1"/>
</dbReference>
<accession>A0A7Z0WSV1</accession>
<name>A0A7Z0WSV1_9PSEU</name>
<dbReference type="InterPro" id="IPR009351">
    <property type="entry name" value="AlkZ-like"/>
</dbReference>
<dbReference type="EMBL" id="MSIF01000001">
    <property type="protein sequence ID" value="OLF13714.1"/>
    <property type="molecule type" value="Genomic_DNA"/>
</dbReference>
<dbReference type="PANTHER" id="PTHR38479">
    <property type="entry name" value="LMO0824 PROTEIN"/>
    <property type="match status" value="1"/>
</dbReference>
<comment type="caution">
    <text evidence="1">The sequence shown here is derived from an EMBL/GenBank/DDBJ whole genome shotgun (WGS) entry which is preliminary data.</text>
</comment>
<dbReference type="PANTHER" id="PTHR38479:SF2">
    <property type="entry name" value="WINGED HELIX DNA-BINDING DOMAIN-CONTAINING PROTEIN"/>
    <property type="match status" value="1"/>
</dbReference>
<evidence type="ECO:0000313" key="1">
    <source>
        <dbReference type="EMBL" id="OLF13714.1"/>
    </source>
</evidence>
<gene>
    <name evidence="1" type="ORF">BLA60_00465</name>
</gene>
<sequence length="369" mass="38371">MLAHRVAAQGLHGVASVGELDVLTLGLQDSPPGSAGLGLRQRIAHGAPDQPDLVLAMTVRGSPHLHRRADLPLLRAALRPGDNEMLRAFLGGYGDELIASGADGPALLETVARRLREVFPGGTVTKGELSGAVSPSLPEVARPWCPGCGTAHVAEGLFRLGTLYAGIELEPGGGRRQRFRLGPPPADPGDGDAALVELLRSYALLAGPVTLGDLLVWLDTRSVTAPPAWLKPAFDVLGDELVPVRVAGADGTVFAHAETVATVSGAPDPPPALLLPARDALVLGHRSFLVPERSAAKAVWRAVGSPGVVVVAGEVSGVWRARQSGRTLRLTVDAHRDLTAGERAAVERQAGVVAQARGHSGRTEVVWDG</sequence>
<organism evidence="1 2">
    <name type="scientific">Actinophytocola xinjiangensis</name>
    <dbReference type="NCBI Taxonomy" id="485602"/>
    <lineage>
        <taxon>Bacteria</taxon>
        <taxon>Bacillati</taxon>
        <taxon>Actinomycetota</taxon>
        <taxon>Actinomycetes</taxon>
        <taxon>Pseudonocardiales</taxon>
        <taxon>Pseudonocardiaceae</taxon>
    </lineage>
</organism>
<protein>
    <recommendedName>
        <fullName evidence="3">Winged helix DNA-binding protein</fullName>
    </recommendedName>
</protein>
<evidence type="ECO:0000313" key="2">
    <source>
        <dbReference type="Proteomes" id="UP000185696"/>
    </source>
</evidence>
<proteinExistence type="predicted"/>
<dbReference type="AlphaFoldDB" id="A0A7Z0WSV1"/>
<dbReference type="Proteomes" id="UP000185696">
    <property type="component" value="Unassembled WGS sequence"/>
</dbReference>
<evidence type="ECO:0008006" key="3">
    <source>
        <dbReference type="Google" id="ProtNLM"/>
    </source>
</evidence>